<dbReference type="InterPro" id="IPR001375">
    <property type="entry name" value="Peptidase_S9_cat"/>
</dbReference>
<feature type="domain" description="Peptidase S9A N-terminal" evidence="7">
    <location>
        <begin position="9"/>
        <end position="433"/>
    </location>
</feature>
<evidence type="ECO:0000256" key="5">
    <source>
        <dbReference type="SAM" id="MobiDB-lite"/>
    </source>
</evidence>
<evidence type="ECO:0000259" key="6">
    <source>
        <dbReference type="Pfam" id="PF00326"/>
    </source>
</evidence>
<dbReference type="RefSeq" id="WP_344802479.1">
    <property type="nucleotide sequence ID" value="NZ_BAABAB010000007.1"/>
</dbReference>
<gene>
    <name evidence="8" type="ORF">GCM10022236_12550</name>
</gene>
<evidence type="ECO:0000313" key="9">
    <source>
        <dbReference type="Proteomes" id="UP001501490"/>
    </source>
</evidence>
<accession>A0ABP6ZM43</accession>
<evidence type="ECO:0000256" key="3">
    <source>
        <dbReference type="ARBA" id="ARBA00022801"/>
    </source>
</evidence>
<dbReference type="SUPFAM" id="SSF53474">
    <property type="entry name" value="alpha/beta-Hydrolases"/>
    <property type="match status" value="1"/>
</dbReference>
<evidence type="ECO:0000256" key="1">
    <source>
        <dbReference type="ARBA" id="ARBA00005228"/>
    </source>
</evidence>
<evidence type="ECO:0000259" key="7">
    <source>
        <dbReference type="Pfam" id="PF02897"/>
    </source>
</evidence>
<feature type="domain" description="Peptidase S9 prolyl oligopeptidase catalytic" evidence="6">
    <location>
        <begin position="498"/>
        <end position="715"/>
    </location>
</feature>
<keyword evidence="3" id="KW-0378">Hydrolase</keyword>
<proteinExistence type="inferred from homology"/>
<dbReference type="InterPro" id="IPR002470">
    <property type="entry name" value="Peptidase_S9A"/>
</dbReference>
<evidence type="ECO:0000313" key="8">
    <source>
        <dbReference type="EMBL" id="GAA3612197.1"/>
    </source>
</evidence>
<dbReference type="SUPFAM" id="SSF50993">
    <property type="entry name" value="Peptidase/esterase 'gauge' domain"/>
    <property type="match status" value="1"/>
</dbReference>
<dbReference type="PANTHER" id="PTHR11757:SF19">
    <property type="entry name" value="PROLYL ENDOPEPTIDASE-LIKE"/>
    <property type="match status" value="1"/>
</dbReference>
<reference evidence="9" key="1">
    <citation type="journal article" date="2019" name="Int. J. Syst. Evol. Microbiol.">
        <title>The Global Catalogue of Microorganisms (GCM) 10K type strain sequencing project: providing services to taxonomists for standard genome sequencing and annotation.</title>
        <authorList>
            <consortium name="The Broad Institute Genomics Platform"/>
            <consortium name="The Broad Institute Genome Sequencing Center for Infectious Disease"/>
            <person name="Wu L."/>
            <person name="Ma J."/>
        </authorList>
    </citation>
    <scope>NUCLEOTIDE SEQUENCE [LARGE SCALE GENOMIC DNA]</scope>
    <source>
        <strain evidence="9">JCM 16929</strain>
    </source>
</reference>
<dbReference type="Proteomes" id="UP001501490">
    <property type="component" value="Unassembled WGS sequence"/>
</dbReference>
<protein>
    <submittedName>
        <fullName evidence="8">S9 family peptidase</fullName>
    </submittedName>
</protein>
<sequence>MSSHDATTPPIAERRPVERMHHGDTFVDPYEWLRSKQDPAVIDYLGAENSWTERRTAHLRELADAIFGEIKARTQETDLSVPTYRSHSSGSDGDGRAFWYYVRTVEGAEYPIYCRAAAAAGERTPPEVSGEIAGEEVLLDGNVEAAGTDFFSIGAFAVSPNGDLLAYSTDTSGAERFTLRVKDLTTGAPLPDVIEDTAYGVAWAGDGYLFYTRADEAWRPYVVLRHALGTDPDADAVVLTEDDERFWLGVETSRDRRWIVFGAGSKVTSEARLLSVDDPEGEPRIVAPRRQGVEYEVEPAGDRLLIVHNDGALDFELAWAPLDATGHEQWSPVVPHTPGVRIVGVHAYARHAVVSLRRDGLTGLHVLPRSAESATGFGPGADIAFDEPIYLVDAIGGAEYDTDTVRLGYESMVTPESVYDYGLDTGELVLRKQTPVLDDPTWGPYDPANYVQERGWARADDGTQVPVSIVRRADVARDGSAPALLYGYGSYEIPIDPSFSIPRLSLLDRGIVFAIAHVRGGGELGRGWYEDGKLLAKRNTFTDFVACARWLVAEGYTSSDRLAARGGSAGGLLMGAVANLAPDAFRAIHAQVPFVDALTTILDPELPLTVIEWEEWGDPLHDPEAYAYMKSYSPYENVRAMAYPAILATTSLNDTRVFYVEPAKWIAALRMLASNGDDRPILLKTEMVAGHGGVSGRYQSWKETAFEYAWIIDQIAPEAIR</sequence>
<dbReference type="EMBL" id="BAABAB010000007">
    <property type="protein sequence ID" value="GAA3612197.1"/>
    <property type="molecule type" value="Genomic_DNA"/>
</dbReference>
<dbReference type="InterPro" id="IPR029058">
    <property type="entry name" value="AB_hydrolase_fold"/>
</dbReference>
<keyword evidence="9" id="KW-1185">Reference proteome</keyword>
<dbReference type="Gene3D" id="2.130.10.120">
    <property type="entry name" value="Prolyl oligopeptidase, N-terminal domain"/>
    <property type="match status" value="1"/>
</dbReference>
<dbReference type="Pfam" id="PF02897">
    <property type="entry name" value="Peptidase_S9_N"/>
    <property type="match status" value="1"/>
</dbReference>
<dbReference type="InterPro" id="IPR023302">
    <property type="entry name" value="Pept_S9A_N"/>
</dbReference>
<dbReference type="PANTHER" id="PTHR11757">
    <property type="entry name" value="PROTEASE FAMILY S9A OLIGOPEPTIDASE"/>
    <property type="match status" value="1"/>
</dbReference>
<feature type="region of interest" description="Disordered" evidence="5">
    <location>
        <begin position="1"/>
        <end position="20"/>
    </location>
</feature>
<comment type="caution">
    <text evidence="8">The sequence shown here is derived from an EMBL/GenBank/DDBJ whole genome shotgun (WGS) entry which is preliminary data.</text>
</comment>
<organism evidence="8 9">
    <name type="scientific">Microlunatus ginsengisoli</name>
    <dbReference type="NCBI Taxonomy" id="363863"/>
    <lineage>
        <taxon>Bacteria</taxon>
        <taxon>Bacillati</taxon>
        <taxon>Actinomycetota</taxon>
        <taxon>Actinomycetes</taxon>
        <taxon>Propionibacteriales</taxon>
        <taxon>Propionibacteriaceae</taxon>
        <taxon>Microlunatus</taxon>
    </lineage>
</organism>
<name>A0ABP6ZM43_9ACTN</name>
<evidence type="ECO:0000256" key="2">
    <source>
        <dbReference type="ARBA" id="ARBA00022670"/>
    </source>
</evidence>
<dbReference type="PRINTS" id="PR00862">
    <property type="entry name" value="PROLIGOPTASE"/>
</dbReference>
<evidence type="ECO:0000256" key="4">
    <source>
        <dbReference type="ARBA" id="ARBA00022825"/>
    </source>
</evidence>
<dbReference type="Pfam" id="PF00326">
    <property type="entry name" value="Peptidase_S9"/>
    <property type="match status" value="1"/>
</dbReference>
<comment type="similarity">
    <text evidence="1">Belongs to the peptidase S9A family.</text>
</comment>
<keyword evidence="2" id="KW-0645">Protease</keyword>
<dbReference type="InterPro" id="IPR051543">
    <property type="entry name" value="Serine_Peptidase_S9A"/>
</dbReference>
<dbReference type="Gene3D" id="3.40.50.1820">
    <property type="entry name" value="alpha/beta hydrolase"/>
    <property type="match status" value="1"/>
</dbReference>
<keyword evidence="4" id="KW-0720">Serine protease</keyword>